<dbReference type="OrthoDB" id="406838at2759"/>
<sequence>METTDAKKADIVISFEDLPLSLMNGWLLPAAAIASRPGNSRIILDKSRIWGYRNHVPVSMAKTR</sequence>
<keyword evidence="2" id="KW-1185">Reference proteome</keyword>
<name>A0A3P7KKT0_STRVU</name>
<dbReference type="EMBL" id="UYYB01020631">
    <property type="protein sequence ID" value="VDM71485.1"/>
    <property type="molecule type" value="Genomic_DNA"/>
</dbReference>
<evidence type="ECO:0000313" key="2">
    <source>
        <dbReference type="Proteomes" id="UP000270094"/>
    </source>
</evidence>
<protein>
    <submittedName>
        <fullName evidence="1">Uncharacterized protein</fullName>
    </submittedName>
</protein>
<evidence type="ECO:0000313" key="1">
    <source>
        <dbReference type="EMBL" id="VDM71485.1"/>
    </source>
</evidence>
<proteinExistence type="predicted"/>
<gene>
    <name evidence="1" type="ORF">SVUK_LOCUS6483</name>
</gene>
<organism evidence="1 2">
    <name type="scientific">Strongylus vulgaris</name>
    <name type="common">Blood worm</name>
    <dbReference type="NCBI Taxonomy" id="40348"/>
    <lineage>
        <taxon>Eukaryota</taxon>
        <taxon>Metazoa</taxon>
        <taxon>Ecdysozoa</taxon>
        <taxon>Nematoda</taxon>
        <taxon>Chromadorea</taxon>
        <taxon>Rhabditida</taxon>
        <taxon>Rhabditina</taxon>
        <taxon>Rhabditomorpha</taxon>
        <taxon>Strongyloidea</taxon>
        <taxon>Strongylidae</taxon>
        <taxon>Strongylus</taxon>
    </lineage>
</organism>
<reference evidence="1 2" key="1">
    <citation type="submission" date="2018-11" db="EMBL/GenBank/DDBJ databases">
        <authorList>
            <consortium name="Pathogen Informatics"/>
        </authorList>
    </citation>
    <scope>NUCLEOTIDE SEQUENCE [LARGE SCALE GENOMIC DNA]</scope>
</reference>
<dbReference type="Proteomes" id="UP000270094">
    <property type="component" value="Unassembled WGS sequence"/>
</dbReference>
<dbReference type="AlphaFoldDB" id="A0A3P7KKT0"/>
<accession>A0A3P7KKT0</accession>